<dbReference type="CDD" id="cd16936">
    <property type="entry name" value="HATPase_RsbW-like"/>
    <property type="match status" value="1"/>
</dbReference>
<dbReference type="EMBL" id="LFBV01000002">
    <property type="protein sequence ID" value="OKH95257.1"/>
    <property type="molecule type" value="Genomic_DNA"/>
</dbReference>
<dbReference type="InterPro" id="IPR003594">
    <property type="entry name" value="HATPase_dom"/>
</dbReference>
<organism evidence="3 4">
    <name type="scientific">Streptomyces uncialis</name>
    <dbReference type="NCBI Taxonomy" id="1048205"/>
    <lineage>
        <taxon>Bacteria</taxon>
        <taxon>Bacillati</taxon>
        <taxon>Actinomycetota</taxon>
        <taxon>Actinomycetes</taxon>
        <taxon>Kitasatosporales</taxon>
        <taxon>Streptomycetaceae</taxon>
        <taxon>Streptomyces</taxon>
    </lineage>
</organism>
<feature type="domain" description="Histidine kinase/HSP90-like ATPase" evidence="2">
    <location>
        <begin position="47"/>
        <end position="134"/>
    </location>
</feature>
<keyword evidence="1" id="KW-0723">Serine/threonine-protein kinase</keyword>
<dbReference type="GO" id="GO:0004674">
    <property type="term" value="F:protein serine/threonine kinase activity"/>
    <property type="evidence" value="ECO:0007669"/>
    <property type="project" value="UniProtKB-KW"/>
</dbReference>
<protein>
    <recommendedName>
        <fullName evidence="2">Histidine kinase/HSP90-like ATPase domain-containing protein</fullName>
    </recommendedName>
</protein>
<dbReference type="Pfam" id="PF13581">
    <property type="entry name" value="HATPase_c_2"/>
    <property type="match status" value="1"/>
</dbReference>
<sequence length="140" mass="14126">MTDGTPTAPASGLVPGITTAGAARDHVLALVHDQGGPPSGADGERMVIDLLLVTSELVTNAIQHGGGIAGFEATRTRAGMLLTVHDRDDSVPADGYGGALPSSHLGGGYGWPLIIRLARDITISRRAGGGKTITALVPLA</sequence>
<dbReference type="PANTHER" id="PTHR35526:SF3">
    <property type="entry name" value="ANTI-SIGMA-F FACTOR RSBW"/>
    <property type="match status" value="1"/>
</dbReference>
<evidence type="ECO:0000259" key="2">
    <source>
        <dbReference type="Pfam" id="PF13581"/>
    </source>
</evidence>
<dbReference type="PANTHER" id="PTHR35526">
    <property type="entry name" value="ANTI-SIGMA-F FACTOR RSBW-RELATED"/>
    <property type="match status" value="1"/>
</dbReference>
<proteinExistence type="predicted"/>
<evidence type="ECO:0000313" key="3">
    <source>
        <dbReference type="EMBL" id="OKH95257.1"/>
    </source>
</evidence>
<keyword evidence="1" id="KW-0808">Transferase</keyword>
<accession>A0A1Q4VBQ7</accession>
<dbReference type="Gene3D" id="3.30.565.10">
    <property type="entry name" value="Histidine kinase-like ATPase, C-terminal domain"/>
    <property type="match status" value="1"/>
</dbReference>
<dbReference type="STRING" id="1048205.AB852_11430"/>
<keyword evidence="4" id="KW-1185">Reference proteome</keyword>
<name>A0A1Q4VBQ7_9ACTN</name>
<comment type="caution">
    <text evidence="3">The sequence shown here is derived from an EMBL/GenBank/DDBJ whole genome shotgun (WGS) entry which is preliminary data.</text>
</comment>
<gene>
    <name evidence="3" type="ORF">AB852_11430</name>
</gene>
<dbReference type="AlphaFoldDB" id="A0A1Q4VBQ7"/>
<keyword evidence="1" id="KW-0418">Kinase</keyword>
<evidence type="ECO:0000256" key="1">
    <source>
        <dbReference type="ARBA" id="ARBA00022527"/>
    </source>
</evidence>
<dbReference type="Proteomes" id="UP000186455">
    <property type="component" value="Unassembled WGS sequence"/>
</dbReference>
<reference evidence="3 4" key="1">
    <citation type="submission" date="2015-06" db="EMBL/GenBank/DDBJ databases">
        <title>Cloning and characterization of the uncialamcin biosynthetic gene cluster.</title>
        <authorList>
            <person name="Yan X."/>
            <person name="Huang T."/>
            <person name="Ge H."/>
            <person name="Shen B."/>
        </authorList>
    </citation>
    <scope>NUCLEOTIDE SEQUENCE [LARGE SCALE GENOMIC DNA]</scope>
    <source>
        <strain evidence="3 4">DCA2648</strain>
    </source>
</reference>
<evidence type="ECO:0000313" key="4">
    <source>
        <dbReference type="Proteomes" id="UP000186455"/>
    </source>
</evidence>
<dbReference type="SUPFAM" id="SSF55874">
    <property type="entry name" value="ATPase domain of HSP90 chaperone/DNA topoisomerase II/histidine kinase"/>
    <property type="match status" value="1"/>
</dbReference>
<dbReference type="InterPro" id="IPR050267">
    <property type="entry name" value="Anti-sigma-factor_SerPK"/>
</dbReference>
<dbReference type="InterPro" id="IPR036890">
    <property type="entry name" value="HATPase_C_sf"/>
</dbReference>